<evidence type="ECO:0000313" key="6">
    <source>
        <dbReference type="EMBL" id="PJE51470.1"/>
    </source>
</evidence>
<dbReference type="SUPFAM" id="SSF52313">
    <property type="entry name" value="Ribosomal protein S2"/>
    <property type="match status" value="1"/>
</dbReference>
<dbReference type="PRINTS" id="PR00395">
    <property type="entry name" value="RIBOSOMALS2"/>
</dbReference>
<proteinExistence type="inferred from homology"/>
<dbReference type="InterPro" id="IPR005706">
    <property type="entry name" value="Ribosomal_uS2_bac/mit/plastid"/>
</dbReference>
<dbReference type="InterPro" id="IPR001865">
    <property type="entry name" value="Ribosomal_uS2"/>
</dbReference>
<dbReference type="Pfam" id="PF00318">
    <property type="entry name" value="Ribosomal_S2"/>
    <property type="match status" value="1"/>
</dbReference>
<dbReference type="Gene3D" id="1.10.287.610">
    <property type="entry name" value="Helix hairpin bin"/>
    <property type="match status" value="1"/>
</dbReference>
<evidence type="ECO:0000256" key="1">
    <source>
        <dbReference type="ARBA" id="ARBA00006242"/>
    </source>
</evidence>
<dbReference type="HAMAP" id="MF_00291_B">
    <property type="entry name" value="Ribosomal_uS2_B"/>
    <property type="match status" value="1"/>
</dbReference>
<dbReference type="NCBIfam" id="TIGR01011">
    <property type="entry name" value="rpsB_bact"/>
    <property type="match status" value="1"/>
</dbReference>
<dbReference type="Gene3D" id="3.40.50.10490">
    <property type="entry name" value="Glucose-6-phosphate isomerase like protein, domain 1"/>
    <property type="match status" value="1"/>
</dbReference>
<dbReference type="InterPro" id="IPR023591">
    <property type="entry name" value="Ribosomal_uS2_flav_dom_sf"/>
</dbReference>
<dbReference type="PANTHER" id="PTHR12534">
    <property type="entry name" value="30S RIBOSOMAL PROTEIN S2 PROKARYOTIC AND ORGANELLAR"/>
    <property type="match status" value="1"/>
</dbReference>
<dbReference type="GO" id="GO:0015935">
    <property type="term" value="C:small ribosomal subunit"/>
    <property type="evidence" value="ECO:0007669"/>
    <property type="project" value="InterPro"/>
</dbReference>
<evidence type="ECO:0000256" key="3">
    <source>
        <dbReference type="ARBA" id="ARBA00023274"/>
    </source>
</evidence>
<keyword evidence="3 5" id="KW-0687">Ribonucleoprotein</keyword>
<comment type="caution">
    <text evidence="6">The sequence shown here is derived from an EMBL/GenBank/DDBJ whole genome shotgun (WGS) entry which is preliminary data.</text>
</comment>
<reference evidence="6 7" key="1">
    <citation type="submission" date="2017-09" db="EMBL/GenBank/DDBJ databases">
        <title>Depth-based differentiation of microbial function through sediment-hosted aquifers and enrichment of novel symbionts in the deep terrestrial subsurface.</title>
        <authorList>
            <person name="Probst A.J."/>
            <person name="Ladd B."/>
            <person name="Jarett J.K."/>
            <person name="Geller-Mcgrath D.E."/>
            <person name="Sieber C.M."/>
            <person name="Emerson J.B."/>
            <person name="Anantharaman K."/>
            <person name="Thomas B.C."/>
            <person name="Malmstrom R."/>
            <person name="Stieglmeier M."/>
            <person name="Klingl A."/>
            <person name="Woyke T."/>
            <person name="Ryan C.M."/>
            <person name="Banfield J.F."/>
        </authorList>
    </citation>
    <scope>NUCLEOTIDE SEQUENCE [LARGE SCALE GENOMIC DNA]</scope>
    <source>
        <strain evidence="6">CG10_big_fil_rev_8_21_14_0_10_36_16</strain>
    </source>
</reference>
<accession>A0A2J0QB67</accession>
<evidence type="ECO:0000256" key="2">
    <source>
        <dbReference type="ARBA" id="ARBA00022980"/>
    </source>
</evidence>
<comment type="similarity">
    <text evidence="1 5">Belongs to the universal ribosomal protein uS2 family.</text>
</comment>
<dbReference type="PANTHER" id="PTHR12534:SF0">
    <property type="entry name" value="SMALL RIBOSOMAL SUBUNIT PROTEIN US2M"/>
    <property type="match status" value="1"/>
</dbReference>
<protein>
    <recommendedName>
        <fullName evidence="4 5">Small ribosomal subunit protein uS2</fullName>
    </recommendedName>
</protein>
<dbReference type="AlphaFoldDB" id="A0A2J0QB67"/>
<dbReference type="Proteomes" id="UP000228496">
    <property type="component" value="Unassembled WGS sequence"/>
</dbReference>
<dbReference type="CDD" id="cd01425">
    <property type="entry name" value="RPS2"/>
    <property type="match status" value="1"/>
</dbReference>
<sequence length="231" mass="26484">MKEKQTQLNILPEYEDMLEAGMHYGRKKTVFNPNMRPYIYTSRENIYIIDLVKTNSALFDAIEFLKKSLEEGGVVLFVGPTKQSADLVKETAEHLKMPYVVERWIGGTLTNFKTIRDRVKQMLDLGDSLSSPEKMKKHTKKEKIKMERELRLMKDKFGGIQNMTKMPDVIFVSSLKESQLPIREAKRLGIKTVGIVNTDSDPKMLDYPIPANDNSRGSVKLVLDTIKKSLK</sequence>
<keyword evidence="2 5" id="KW-0689">Ribosomal protein</keyword>
<evidence type="ECO:0000256" key="5">
    <source>
        <dbReference type="HAMAP-Rule" id="MF_00291"/>
    </source>
</evidence>
<gene>
    <name evidence="5 6" type="primary">rpsB</name>
    <name evidence="6" type="ORF">COV29_00605</name>
</gene>
<organism evidence="6 7">
    <name type="scientific">Candidatus Yanofskybacteria bacterium CG10_big_fil_rev_8_21_14_0_10_36_16</name>
    <dbReference type="NCBI Taxonomy" id="1975096"/>
    <lineage>
        <taxon>Bacteria</taxon>
        <taxon>Candidatus Yanofskyibacteriota</taxon>
    </lineage>
</organism>
<dbReference type="GO" id="GO:0003735">
    <property type="term" value="F:structural constituent of ribosome"/>
    <property type="evidence" value="ECO:0007669"/>
    <property type="project" value="InterPro"/>
</dbReference>
<evidence type="ECO:0000313" key="7">
    <source>
        <dbReference type="Proteomes" id="UP000228496"/>
    </source>
</evidence>
<dbReference type="EMBL" id="PCXQ01000002">
    <property type="protein sequence ID" value="PJE51470.1"/>
    <property type="molecule type" value="Genomic_DNA"/>
</dbReference>
<evidence type="ECO:0000256" key="4">
    <source>
        <dbReference type="ARBA" id="ARBA00035256"/>
    </source>
</evidence>
<name>A0A2J0QB67_9BACT</name>
<dbReference type="GO" id="GO:0006412">
    <property type="term" value="P:translation"/>
    <property type="evidence" value="ECO:0007669"/>
    <property type="project" value="UniProtKB-UniRule"/>
</dbReference>